<keyword evidence="5 6" id="KW-0472">Membrane</keyword>
<feature type="transmembrane region" description="Helical" evidence="6">
    <location>
        <begin position="53"/>
        <end position="74"/>
    </location>
</feature>
<organism evidence="8 9">
    <name type="scientific">Gaopeijia maritima</name>
    <dbReference type="NCBI Taxonomy" id="3119007"/>
    <lineage>
        <taxon>Bacteria</taxon>
        <taxon>Pseudomonadati</taxon>
        <taxon>Gemmatimonadota</taxon>
        <taxon>Longimicrobiia</taxon>
        <taxon>Gaopeijiales</taxon>
        <taxon>Gaopeijiaceae</taxon>
        <taxon>Gaopeijia</taxon>
    </lineage>
</organism>
<feature type="transmembrane region" description="Helical" evidence="6">
    <location>
        <begin position="270"/>
        <end position="289"/>
    </location>
</feature>
<evidence type="ECO:0000256" key="3">
    <source>
        <dbReference type="ARBA" id="ARBA00022692"/>
    </source>
</evidence>
<dbReference type="InterPro" id="IPR008457">
    <property type="entry name" value="Cu-R_CopD_dom"/>
</dbReference>
<evidence type="ECO:0000256" key="1">
    <source>
        <dbReference type="ARBA" id="ARBA00004651"/>
    </source>
</evidence>
<dbReference type="PANTHER" id="PTHR34820:SF4">
    <property type="entry name" value="INNER MEMBRANE PROTEIN YEBZ"/>
    <property type="match status" value="1"/>
</dbReference>
<evidence type="ECO:0000256" key="6">
    <source>
        <dbReference type="SAM" id="Phobius"/>
    </source>
</evidence>
<reference evidence="8 9" key="1">
    <citation type="submission" date="2024-02" db="EMBL/GenBank/DDBJ databases">
        <title>A novel Gemmatimonadota bacterium.</title>
        <authorList>
            <person name="Du Z.-J."/>
            <person name="Ye Y.-Q."/>
        </authorList>
    </citation>
    <scope>NUCLEOTIDE SEQUENCE [LARGE SCALE GENOMIC DNA]</scope>
    <source>
        <strain evidence="8 9">DH-20</strain>
    </source>
</reference>
<dbReference type="EMBL" id="JBBHLI010000003">
    <property type="protein sequence ID" value="MEK9500836.1"/>
    <property type="molecule type" value="Genomic_DNA"/>
</dbReference>
<feature type="transmembrane region" description="Helical" evidence="6">
    <location>
        <begin position="231"/>
        <end position="249"/>
    </location>
</feature>
<proteinExistence type="predicted"/>
<keyword evidence="4 6" id="KW-1133">Transmembrane helix</keyword>
<dbReference type="Proteomes" id="UP001484239">
    <property type="component" value="Unassembled WGS sequence"/>
</dbReference>
<dbReference type="Pfam" id="PF05425">
    <property type="entry name" value="CopD"/>
    <property type="match status" value="1"/>
</dbReference>
<feature type="transmembrane region" description="Helical" evidence="6">
    <location>
        <begin position="191"/>
        <end position="211"/>
    </location>
</feature>
<comment type="caution">
    <text evidence="8">The sequence shown here is derived from an EMBL/GenBank/DDBJ whole genome shotgun (WGS) entry which is preliminary data.</text>
</comment>
<feature type="transmembrane region" description="Helical" evidence="6">
    <location>
        <begin position="86"/>
        <end position="113"/>
    </location>
</feature>
<comment type="subcellular location">
    <subcellularLocation>
        <location evidence="1">Cell membrane</location>
        <topology evidence="1">Multi-pass membrane protein</topology>
    </subcellularLocation>
</comment>
<evidence type="ECO:0000256" key="4">
    <source>
        <dbReference type="ARBA" id="ARBA00022989"/>
    </source>
</evidence>
<protein>
    <submittedName>
        <fullName evidence="8">CopD family protein</fullName>
    </submittedName>
</protein>
<dbReference type="RefSeq" id="WP_405284180.1">
    <property type="nucleotide sequence ID" value="NZ_CP144380.1"/>
</dbReference>
<feature type="transmembrane region" description="Helical" evidence="6">
    <location>
        <begin position="120"/>
        <end position="141"/>
    </location>
</feature>
<feature type="transmembrane region" description="Helical" evidence="6">
    <location>
        <begin position="147"/>
        <end position="171"/>
    </location>
</feature>
<dbReference type="InterPro" id="IPR032694">
    <property type="entry name" value="CopC/D"/>
</dbReference>
<keyword evidence="2" id="KW-1003">Cell membrane</keyword>
<evidence type="ECO:0000313" key="8">
    <source>
        <dbReference type="EMBL" id="MEK9500836.1"/>
    </source>
</evidence>
<evidence type="ECO:0000256" key="2">
    <source>
        <dbReference type="ARBA" id="ARBA00022475"/>
    </source>
</evidence>
<evidence type="ECO:0000256" key="5">
    <source>
        <dbReference type="ARBA" id="ARBA00023136"/>
    </source>
</evidence>
<evidence type="ECO:0000259" key="7">
    <source>
        <dbReference type="Pfam" id="PF05425"/>
    </source>
</evidence>
<keyword evidence="3 6" id="KW-0812">Transmembrane</keyword>
<sequence>MIEPGPLLSLIGTLVRFTTFTAMAVLVGAATWRWAMRGAEPASDSPWGTPRRWGMLAAALLVPLAAARFGVLLVEFRDPMETWGEAAAIVATLPTARVWMWQAVIAGVTALALVARVWSFATLGALALSFIPALSGHAMAVSPGRNWAVALDGAHVIGAGLWIGTLALLSVRLRHGPVLPAGSGPGLVRRFSPLALAGAGVVVATGVIGTLLHLDLAGGVALLGNDWVRVLLAKTAVVGGVALLGFLNWRRATPDYEASDEPTGILRTMRIELALGGLAFLLAAVLVVMSPPG</sequence>
<dbReference type="PANTHER" id="PTHR34820">
    <property type="entry name" value="INNER MEMBRANE PROTEIN YEBZ"/>
    <property type="match status" value="1"/>
</dbReference>
<name>A0ABU9E7X3_9BACT</name>
<feature type="domain" description="Copper resistance protein D" evidence="7">
    <location>
        <begin position="187"/>
        <end position="286"/>
    </location>
</feature>
<evidence type="ECO:0000313" key="9">
    <source>
        <dbReference type="Proteomes" id="UP001484239"/>
    </source>
</evidence>
<accession>A0ABU9E7X3</accession>
<keyword evidence="9" id="KW-1185">Reference proteome</keyword>
<gene>
    <name evidence="8" type="ORF">WI372_07595</name>
</gene>
<feature type="transmembrane region" description="Helical" evidence="6">
    <location>
        <begin position="6"/>
        <end position="32"/>
    </location>
</feature>